<name>A0A6L9GC19_9MICC</name>
<sequence length="164" mass="17985">LLQIGAALGVPYGYLTGDTAKGNFSNTRIALVDFRRRISAFQHSVMVYQLCRAVWTRWMDMAVLADAIDLPGFAADRRQYLACDWLPTKWDWIDPAKDAAAEILQIEAGLKSRTQAIAERGYDAEQVDREIAAERKREAELGLDFRRPGSPAQAVGGGAGAGDA</sequence>
<gene>
    <name evidence="2" type="ORF">GT020_18215</name>
</gene>
<dbReference type="AlphaFoldDB" id="A0A6L9GC19"/>
<evidence type="ECO:0000256" key="1">
    <source>
        <dbReference type="SAM" id="MobiDB-lite"/>
    </source>
</evidence>
<evidence type="ECO:0000313" key="3">
    <source>
        <dbReference type="Proteomes" id="UP000477543"/>
    </source>
</evidence>
<dbReference type="EMBL" id="WYDN01000072">
    <property type="protein sequence ID" value="NAZ17965.1"/>
    <property type="molecule type" value="Genomic_DNA"/>
</dbReference>
<organism evidence="2 3">
    <name type="scientific">Glutamicibacter soli</name>
    <dbReference type="NCBI Taxonomy" id="453836"/>
    <lineage>
        <taxon>Bacteria</taxon>
        <taxon>Bacillati</taxon>
        <taxon>Actinomycetota</taxon>
        <taxon>Actinomycetes</taxon>
        <taxon>Micrococcales</taxon>
        <taxon>Micrococcaceae</taxon>
        <taxon>Glutamicibacter</taxon>
    </lineage>
</organism>
<feature type="region of interest" description="Disordered" evidence="1">
    <location>
        <begin position="142"/>
        <end position="164"/>
    </location>
</feature>
<protein>
    <submittedName>
        <fullName evidence="2">Phage portal protein</fullName>
    </submittedName>
</protein>
<feature type="non-terminal residue" evidence="2">
    <location>
        <position position="1"/>
    </location>
</feature>
<accession>A0A6L9GC19</accession>
<proteinExistence type="predicted"/>
<reference evidence="2 3" key="1">
    <citation type="submission" date="2020-01" db="EMBL/GenBank/DDBJ databases">
        <title>Glutamicibacter soli M275.</title>
        <authorList>
            <person name="Meng X."/>
        </authorList>
    </citation>
    <scope>NUCLEOTIDE SEQUENCE [LARGE SCALE GENOMIC DNA]</scope>
    <source>
        <strain evidence="2 3">M275</strain>
    </source>
</reference>
<feature type="non-terminal residue" evidence="2">
    <location>
        <position position="164"/>
    </location>
</feature>
<feature type="compositionally biased region" description="Gly residues" evidence="1">
    <location>
        <begin position="155"/>
        <end position="164"/>
    </location>
</feature>
<evidence type="ECO:0000313" key="2">
    <source>
        <dbReference type="EMBL" id="NAZ17965.1"/>
    </source>
</evidence>
<dbReference type="Proteomes" id="UP000477543">
    <property type="component" value="Unassembled WGS sequence"/>
</dbReference>
<comment type="caution">
    <text evidence="2">The sequence shown here is derived from an EMBL/GenBank/DDBJ whole genome shotgun (WGS) entry which is preliminary data.</text>
</comment>